<dbReference type="Proteomes" id="UP000712281">
    <property type="component" value="Unassembled WGS sequence"/>
</dbReference>
<evidence type="ECO:0000313" key="1">
    <source>
        <dbReference type="EMBL" id="KAF2596675.1"/>
    </source>
</evidence>
<organism evidence="1 2">
    <name type="scientific">Brassica cretica</name>
    <name type="common">Mustard</name>
    <dbReference type="NCBI Taxonomy" id="69181"/>
    <lineage>
        <taxon>Eukaryota</taxon>
        <taxon>Viridiplantae</taxon>
        <taxon>Streptophyta</taxon>
        <taxon>Embryophyta</taxon>
        <taxon>Tracheophyta</taxon>
        <taxon>Spermatophyta</taxon>
        <taxon>Magnoliopsida</taxon>
        <taxon>eudicotyledons</taxon>
        <taxon>Gunneridae</taxon>
        <taxon>Pentapetalae</taxon>
        <taxon>rosids</taxon>
        <taxon>malvids</taxon>
        <taxon>Brassicales</taxon>
        <taxon>Brassicaceae</taxon>
        <taxon>Brassiceae</taxon>
        <taxon>Brassica</taxon>
    </lineage>
</organism>
<name>A0A8S9KQL7_BRACR</name>
<gene>
    <name evidence="1" type="ORF">F2Q68_00012338</name>
</gene>
<accession>A0A8S9KQL7</accession>
<proteinExistence type="predicted"/>
<evidence type="ECO:0008006" key="3">
    <source>
        <dbReference type="Google" id="ProtNLM"/>
    </source>
</evidence>
<dbReference type="AlphaFoldDB" id="A0A8S9KQL7"/>
<protein>
    <recommendedName>
        <fullName evidence="3">RNase H type-1 domain-containing protein</fullName>
    </recommendedName>
</protein>
<comment type="caution">
    <text evidence="1">The sequence shown here is derived from an EMBL/GenBank/DDBJ whole genome shotgun (WGS) entry which is preliminary data.</text>
</comment>
<sequence length="144" mass="16028">MEPSPLSTEIREEDIVSLHESLGKKSERSTPSPQLALKLELLQHQSWNLWISINQLIFQKRAFTPEETLLKAISEAREWMLAQLPQKAPLSKPVIGLEPNPRGPGVTSIYTDAAWNSYTGSAGFGWIIDDLVSSSQHPATSQHV</sequence>
<evidence type="ECO:0000313" key="2">
    <source>
        <dbReference type="Proteomes" id="UP000712281"/>
    </source>
</evidence>
<dbReference type="EMBL" id="QGKW02000717">
    <property type="protein sequence ID" value="KAF2596675.1"/>
    <property type="molecule type" value="Genomic_DNA"/>
</dbReference>
<reference evidence="1" key="1">
    <citation type="submission" date="2019-12" db="EMBL/GenBank/DDBJ databases">
        <title>Genome sequencing and annotation of Brassica cretica.</title>
        <authorList>
            <person name="Studholme D.J."/>
            <person name="Sarris P.F."/>
        </authorList>
    </citation>
    <scope>NUCLEOTIDE SEQUENCE</scope>
    <source>
        <strain evidence="1">PFS-001/15</strain>
        <tissue evidence="1">Leaf</tissue>
    </source>
</reference>